<name>A0A4Y2DWW9_ARAVE</name>
<sequence>MHPLLTSPTNKEGPNFLLKTACFPFEDNLLAAFTKPLCGARLNSEIKVFLATVIKRNPSSKWNGVNSQKDEYHFHCKWECDAPSLLLLGMRNFHERSSDLGRCHLGKRSRPLLRMRRCRRGGILLNLASVAAILPFINN</sequence>
<dbReference type="EMBL" id="BGPR01090953">
    <property type="protein sequence ID" value="GBM21383.1"/>
    <property type="molecule type" value="Genomic_DNA"/>
</dbReference>
<gene>
    <name evidence="2" type="ORF">AVEN_185250_1</name>
    <name evidence="1" type="ORF">AVEN_35287_1</name>
</gene>
<accession>A0A4Y2DWW9</accession>
<protein>
    <submittedName>
        <fullName evidence="1">Uncharacterized protein</fullName>
    </submittedName>
</protein>
<comment type="caution">
    <text evidence="1">The sequence shown here is derived from an EMBL/GenBank/DDBJ whole genome shotgun (WGS) entry which is preliminary data.</text>
</comment>
<dbReference type="AlphaFoldDB" id="A0A4Y2DWW9"/>
<evidence type="ECO:0000313" key="3">
    <source>
        <dbReference type="Proteomes" id="UP000499080"/>
    </source>
</evidence>
<dbReference type="Proteomes" id="UP000499080">
    <property type="component" value="Unassembled WGS sequence"/>
</dbReference>
<dbReference type="EMBL" id="BGPR01090961">
    <property type="protein sequence ID" value="GBM21410.1"/>
    <property type="molecule type" value="Genomic_DNA"/>
</dbReference>
<keyword evidence="3" id="KW-1185">Reference proteome</keyword>
<organism evidence="1 3">
    <name type="scientific">Araneus ventricosus</name>
    <name type="common">Orbweaver spider</name>
    <name type="synonym">Epeira ventricosa</name>
    <dbReference type="NCBI Taxonomy" id="182803"/>
    <lineage>
        <taxon>Eukaryota</taxon>
        <taxon>Metazoa</taxon>
        <taxon>Ecdysozoa</taxon>
        <taxon>Arthropoda</taxon>
        <taxon>Chelicerata</taxon>
        <taxon>Arachnida</taxon>
        <taxon>Araneae</taxon>
        <taxon>Araneomorphae</taxon>
        <taxon>Entelegynae</taxon>
        <taxon>Araneoidea</taxon>
        <taxon>Araneidae</taxon>
        <taxon>Araneus</taxon>
    </lineage>
</organism>
<evidence type="ECO:0000313" key="1">
    <source>
        <dbReference type="EMBL" id="GBM21383.1"/>
    </source>
</evidence>
<reference evidence="1 3" key="1">
    <citation type="journal article" date="2019" name="Sci. Rep.">
        <title>Orb-weaving spider Araneus ventricosus genome elucidates the spidroin gene catalogue.</title>
        <authorList>
            <person name="Kono N."/>
            <person name="Nakamura H."/>
            <person name="Ohtoshi R."/>
            <person name="Moran D.A.P."/>
            <person name="Shinohara A."/>
            <person name="Yoshida Y."/>
            <person name="Fujiwara M."/>
            <person name="Mori M."/>
            <person name="Tomita M."/>
            <person name="Arakawa K."/>
        </authorList>
    </citation>
    <scope>NUCLEOTIDE SEQUENCE [LARGE SCALE GENOMIC DNA]</scope>
</reference>
<evidence type="ECO:0000313" key="2">
    <source>
        <dbReference type="EMBL" id="GBM21410.1"/>
    </source>
</evidence>
<proteinExistence type="predicted"/>